<evidence type="ECO:0000259" key="2">
    <source>
        <dbReference type="Pfam" id="PF07731"/>
    </source>
</evidence>
<comment type="caution">
    <text evidence="3">The sequence shown here is derived from an EMBL/GenBank/DDBJ whole genome shotgun (WGS) entry which is preliminary data.</text>
</comment>
<dbReference type="PANTHER" id="PTHR48267">
    <property type="entry name" value="CUPREDOXIN SUPERFAMILY PROTEIN"/>
    <property type="match status" value="1"/>
</dbReference>
<evidence type="ECO:0000313" key="4">
    <source>
        <dbReference type="Proteomes" id="UP000825935"/>
    </source>
</evidence>
<dbReference type="GO" id="GO:0016491">
    <property type="term" value="F:oxidoreductase activity"/>
    <property type="evidence" value="ECO:0007669"/>
    <property type="project" value="InterPro"/>
</dbReference>
<dbReference type="SUPFAM" id="SSF49503">
    <property type="entry name" value="Cupredoxins"/>
    <property type="match status" value="3"/>
</dbReference>
<dbReference type="Proteomes" id="UP000825935">
    <property type="component" value="Chromosome 26"/>
</dbReference>
<dbReference type="EMBL" id="CM035431">
    <property type="protein sequence ID" value="KAH7296126.1"/>
    <property type="molecule type" value="Genomic_DNA"/>
</dbReference>
<feature type="domain" description="Plastocyanin-like" evidence="2">
    <location>
        <begin position="496"/>
        <end position="638"/>
    </location>
</feature>
<dbReference type="Pfam" id="PF07731">
    <property type="entry name" value="Cu-oxidase_2"/>
    <property type="match status" value="1"/>
</dbReference>
<proteinExistence type="inferred from homology"/>
<evidence type="ECO:0000256" key="1">
    <source>
        <dbReference type="ARBA" id="ARBA00010609"/>
    </source>
</evidence>
<gene>
    <name evidence="3" type="ORF">KP509_26G010000</name>
</gene>
<protein>
    <recommendedName>
        <fullName evidence="2">Plastocyanin-like domain-containing protein</fullName>
    </recommendedName>
</protein>
<comment type="similarity">
    <text evidence="1">Belongs to the multicopper oxidase family.</text>
</comment>
<dbReference type="CDD" id="cd13844">
    <property type="entry name" value="CuRO_1_BOD_CotA_like"/>
    <property type="match status" value="1"/>
</dbReference>
<organism evidence="3 4">
    <name type="scientific">Ceratopteris richardii</name>
    <name type="common">Triangle waterfern</name>
    <dbReference type="NCBI Taxonomy" id="49495"/>
    <lineage>
        <taxon>Eukaryota</taxon>
        <taxon>Viridiplantae</taxon>
        <taxon>Streptophyta</taxon>
        <taxon>Embryophyta</taxon>
        <taxon>Tracheophyta</taxon>
        <taxon>Polypodiopsida</taxon>
        <taxon>Polypodiidae</taxon>
        <taxon>Polypodiales</taxon>
        <taxon>Pteridineae</taxon>
        <taxon>Pteridaceae</taxon>
        <taxon>Parkerioideae</taxon>
        <taxon>Ceratopteris</taxon>
    </lineage>
</organism>
<dbReference type="PANTHER" id="PTHR48267:SF1">
    <property type="entry name" value="BILIRUBIN OXIDASE"/>
    <property type="match status" value="1"/>
</dbReference>
<accession>A0A8T2RI99</accession>
<keyword evidence="4" id="KW-1185">Reference proteome</keyword>
<dbReference type="OMA" id="PGSCITE"/>
<reference evidence="3" key="1">
    <citation type="submission" date="2021-08" db="EMBL/GenBank/DDBJ databases">
        <title>WGS assembly of Ceratopteris richardii.</title>
        <authorList>
            <person name="Marchant D.B."/>
            <person name="Chen G."/>
            <person name="Jenkins J."/>
            <person name="Shu S."/>
            <person name="Leebens-Mack J."/>
            <person name="Grimwood J."/>
            <person name="Schmutz J."/>
            <person name="Soltis P."/>
            <person name="Soltis D."/>
            <person name="Chen Z.-H."/>
        </authorList>
    </citation>
    <scope>NUCLEOTIDE SEQUENCE</scope>
    <source>
        <strain evidence="3">Whitten #5841</strain>
        <tissue evidence="3">Leaf</tissue>
    </source>
</reference>
<dbReference type="InterPro" id="IPR045087">
    <property type="entry name" value="Cu-oxidase_fam"/>
</dbReference>
<dbReference type="Gene3D" id="2.60.40.420">
    <property type="entry name" value="Cupredoxins - blue copper proteins"/>
    <property type="match status" value="3"/>
</dbReference>
<sequence length="656" mass="73391">MPPSYLAVRITSFRFLCSLLPHCHPSHGSVYSGMALRLLSRYFVHLLWLLAFVHSSPLAGNSEAHEVGVTLVKFHASSTDVGSECQMLDPSPSLTQFVDSLTFPPLINLTASSGISDESVLTIGAYKIIQKLHRDLPPTPMYAFGTSQKTASAPGPTLLATEDVEAHLRWENHIRDETHMFVIDESLHWARPTHGGVPIVVHLHGGEVASASDGHPDAWFTFNATDTGTTFSTLEHRYSNEQPPTALWYHDHAIGITRLNVAAGLSGVYIISSPEEQKILPIGLPLVIQDKQFYKSGEINFPMVGVLPDYHLNWCAEYFGDTMLVNGKIWPFLKVLPRSYRFRLLNACNARVLILSLDNPQMHFLQIGTDGGLLHEPWNLTSLTMAPAERVDVIIDFSNLSNGTSVILNNSGPTPFPSGDIAQMPPKTYAVLKFIVDEDNDISNGVLDEFQTANMNLSSLLIDQKPISEEDAVVSRMLGVVEWDDSNHVPMTFTLDNRTWQDDVTQYPMEGTTEIWELMNLRINAHPIHIHLVQFQVLNQQTFSNRSFELGTCSVNIAYGENGSCYTEPPRDPYIYQRGWKDTVITWPNVVTRVLIRFTQRNGLPFKFDPSGGPGYAWHCHIVDHEDNVMMRPFVVTANESLRALSRNMVSKCKDV</sequence>
<dbReference type="AlphaFoldDB" id="A0A8T2RI99"/>
<dbReference type="InterPro" id="IPR008972">
    <property type="entry name" value="Cupredoxin"/>
</dbReference>
<dbReference type="GO" id="GO:0005507">
    <property type="term" value="F:copper ion binding"/>
    <property type="evidence" value="ECO:0007669"/>
    <property type="project" value="InterPro"/>
</dbReference>
<dbReference type="CDD" id="cd13868">
    <property type="entry name" value="CuRO_2_CotA_like"/>
    <property type="match status" value="1"/>
</dbReference>
<dbReference type="InterPro" id="IPR011706">
    <property type="entry name" value="Cu-oxidase_C"/>
</dbReference>
<name>A0A8T2RI99_CERRI</name>
<evidence type="ECO:0000313" key="3">
    <source>
        <dbReference type="EMBL" id="KAH7296126.1"/>
    </source>
</evidence>
<dbReference type="OrthoDB" id="262547at2759"/>